<keyword evidence="1" id="KW-0472">Membrane</keyword>
<reference evidence="2" key="1">
    <citation type="submission" date="2022-01" db="EMBL/GenBank/DDBJ databases">
        <title>Microbacterium eymi and Microbacterium rhizovicinus sp. nov., isolated from the rhizospheric soil of Elymus tsukushiensis, a plant native to the Dokdo Islands, Republic of Korea.</title>
        <authorList>
            <person name="Hwang Y.J."/>
        </authorList>
    </citation>
    <scope>NUCLEOTIDE SEQUENCE</scope>
    <source>
        <strain evidence="2">KUDC0405</strain>
    </source>
</reference>
<evidence type="ECO:0000256" key="1">
    <source>
        <dbReference type="SAM" id="Phobius"/>
    </source>
</evidence>
<protein>
    <submittedName>
        <fullName evidence="2">Uncharacterized protein</fullName>
    </submittedName>
</protein>
<organism evidence="2 3">
    <name type="scientific">Microbacterium elymi</name>
    <dbReference type="NCBI Taxonomy" id="2909587"/>
    <lineage>
        <taxon>Bacteria</taxon>
        <taxon>Bacillati</taxon>
        <taxon>Actinomycetota</taxon>
        <taxon>Actinomycetes</taxon>
        <taxon>Micrococcales</taxon>
        <taxon>Microbacteriaceae</taxon>
        <taxon>Microbacterium</taxon>
    </lineage>
</organism>
<name>A0ABY5NJS2_9MICO</name>
<feature type="transmembrane region" description="Helical" evidence="1">
    <location>
        <begin position="53"/>
        <end position="82"/>
    </location>
</feature>
<evidence type="ECO:0000313" key="3">
    <source>
        <dbReference type="Proteomes" id="UP001054811"/>
    </source>
</evidence>
<keyword evidence="1" id="KW-0812">Transmembrane</keyword>
<dbReference type="EMBL" id="CP091139">
    <property type="protein sequence ID" value="UUT35371.1"/>
    <property type="molecule type" value="Genomic_DNA"/>
</dbReference>
<dbReference type="Proteomes" id="UP001054811">
    <property type="component" value="Chromosome"/>
</dbReference>
<feature type="transmembrane region" description="Helical" evidence="1">
    <location>
        <begin position="94"/>
        <end position="116"/>
    </location>
</feature>
<feature type="transmembrane region" description="Helical" evidence="1">
    <location>
        <begin position="12"/>
        <end position="33"/>
    </location>
</feature>
<keyword evidence="1" id="KW-1133">Transmembrane helix</keyword>
<keyword evidence="3" id="KW-1185">Reference proteome</keyword>
<evidence type="ECO:0000313" key="2">
    <source>
        <dbReference type="EMBL" id="UUT35371.1"/>
    </source>
</evidence>
<dbReference type="RefSeq" id="WP_259611952.1">
    <property type="nucleotide sequence ID" value="NZ_CP091139.2"/>
</dbReference>
<sequence length="156" mass="16420">MAFTRRELWHGAWVAWLAFVTLMLFAVAMATIVGDLIAGPRPGWGTFGQTSLLVIALPVAAAIGGVVAGLAALLLLPVVAVLARRLESIADLRIHAAIYATFGAAIGLAACAVFVVASGASFIDLLGAWWFVGVTMAICAASVVFGWWRAVRRARR</sequence>
<feature type="transmembrane region" description="Helical" evidence="1">
    <location>
        <begin position="128"/>
        <end position="148"/>
    </location>
</feature>
<accession>A0ABY5NJS2</accession>
<gene>
    <name evidence="2" type="ORF">L2X98_18285</name>
</gene>
<proteinExistence type="predicted"/>